<dbReference type="Pfam" id="PF12900">
    <property type="entry name" value="Pyridox_ox_2"/>
    <property type="match status" value="1"/>
</dbReference>
<dbReference type="SUPFAM" id="SSF50475">
    <property type="entry name" value="FMN-binding split barrel"/>
    <property type="match status" value="1"/>
</dbReference>
<organism evidence="1 2">
    <name type="scientific">Amycolatopsis acididurans</name>
    <dbReference type="NCBI Taxonomy" id="2724524"/>
    <lineage>
        <taxon>Bacteria</taxon>
        <taxon>Bacillati</taxon>
        <taxon>Actinomycetota</taxon>
        <taxon>Actinomycetes</taxon>
        <taxon>Pseudonocardiales</taxon>
        <taxon>Pseudonocardiaceae</taxon>
        <taxon>Amycolatopsis</taxon>
    </lineage>
</organism>
<proteinExistence type="predicted"/>
<evidence type="ECO:0000313" key="1">
    <source>
        <dbReference type="EMBL" id="NKQ58631.1"/>
    </source>
</evidence>
<dbReference type="Proteomes" id="UP000715441">
    <property type="component" value="Unassembled WGS sequence"/>
</dbReference>
<sequence length="136" mass="15202">MHNATELESLDYKQCLALMRTQAVGRLVFTDHALPAVRPVNFTLRQGEVILRLGRSPWVRRLDRTVVAFEVDEIDQATHAGWSVVVVGKARLLVDIDELVTNSDPLHRSWAPGPRDHTLAIDMEQVTGRRLVAAAS</sequence>
<accession>A0ABX1JHD8</accession>
<dbReference type="Gene3D" id="2.30.110.10">
    <property type="entry name" value="Electron Transport, Fmn-binding Protein, Chain A"/>
    <property type="match status" value="1"/>
</dbReference>
<keyword evidence="2" id="KW-1185">Reference proteome</keyword>
<dbReference type="InterPro" id="IPR024747">
    <property type="entry name" value="Pyridox_Oxase-rel"/>
</dbReference>
<comment type="caution">
    <text evidence="1">The sequence shown here is derived from an EMBL/GenBank/DDBJ whole genome shotgun (WGS) entry which is preliminary data.</text>
</comment>
<name>A0ABX1JHD8_9PSEU</name>
<gene>
    <name evidence="1" type="ORF">HFP15_37890</name>
</gene>
<dbReference type="EMBL" id="JAAXLS010000061">
    <property type="protein sequence ID" value="NKQ58631.1"/>
    <property type="molecule type" value="Genomic_DNA"/>
</dbReference>
<evidence type="ECO:0000313" key="2">
    <source>
        <dbReference type="Proteomes" id="UP000715441"/>
    </source>
</evidence>
<dbReference type="InterPro" id="IPR012349">
    <property type="entry name" value="Split_barrel_FMN-bd"/>
</dbReference>
<protein>
    <submittedName>
        <fullName evidence="1">Pyridoxamine 5'-phosphate oxidase family protein</fullName>
    </submittedName>
</protein>
<reference evidence="1 2" key="1">
    <citation type="submission" date="2020-04" db="EMBL/GenBank/DDBJ databases">
        <title>Novel species.</title>
        <authorList>
            <person name="Teo W.F.A."/>
            <person name="Lipun K."/>
            <person name="Srisuk N."/>
            <person name="Duangmal K."/>
        </authorList>
    </citation>
    <scope>NUCLEOTIDE SEQUENCE [LARGE SCALE GENOMIC DNA]</scope>
    <source>
        <strain evidence="1 2">K13G38</strain>
    </source>
</reference>